<dbReference type="RefSeq" id="WP_184172669.1">
    <property type="nucleotide sequence ID" value="NZ_JACHGF010000002.1"/>
</dbReference>
<dbReference type="AlphaFoldDB" id="A0A840TTM8"/>
<evidence type="ECO:0000313" key="1">
    <source>
        <dbReference type="EMBL" id="MBB5283350.1"/>
    </source>
</evidence>
<dbReference type="Proteomes" id="UP000557307">
    <property type="component" value="Unassembled WGS sequence"/>
</dbReference>
<proteinExistence type="predicted"/>
<evidence type="ECO:0000313" key="2">
    <source>
        <dbReference type="Proteomes" id="UP000557307"/>
    </source>
</evidence>
<protein>
    <submittedName>
        <fullName evidence="1">Uncharacterized protein</fullName>
    </submittedName>
</protein>
<name>A0A840TTM8_9BACT</name>
<sequence length="95" mass="11160">MNKQTWYEGLKSAQMDYDRIISRGQKWRNRNIPIYIRENLMVPYYITQDGEKAILHGIRYPSSEFEKVHFMVVAQINIDESTAIFIVTKPGGEGY</sequence>
<comment type="caution">
    <text evidence="1">The sequence shown here is derived from an EMBL/GenBank/DDBJ whole genome shotgun (WGS) entry which is preliminary data.</text>
</comment>
<gene>
    <name evidence="1" type="ORF">HNQ92_001476</name>
</gene>
<keyword evidence="2" id="KW-1185">Reference proteome</keyword>
<dbReference type="EMBL" id="JACHGF010000002">
    <property type="protein sequence ID" value="MBB5283350.1"/>
    <property type="molecule type" value="Genomic_DNA"/>
</dbReference>
<organism evidence="1 2">
    <name type="scientific">Rhabdobacter roseus</name>
    <dbReference type="NCBI Taxonomy" id="1655419"/>
    <lineage>
        <taxon>Bacteria</taxon>
        <taxon>Pseudomonadati</taxon>
        <taxon>Bacteroidota</taxon>
        <taxon>Cytophagia</taxon>
        <taxon>Cytophagales</taxon>
        <taxon>Cytophagaceae</taxon>
        <taxon>Rhabdobacter</taxon>
    </lineage>
</organism>
<accession>A0A840TTM8</accession>
<reference evidence="1 2" key="1">
    <citation type="submission" date="2020-08" db="EMBL/GenBank/DDBJ databases">
        <title>Genomic Encyclopedia of Type Strains, Phase IV (KMG-IV): sequencing the most valuable type-strain genomes for metagenomic binning, comparative biology and taxonomic classification.</title>
        <authorList>
            <person name="Goeker M."/>
        </authorList>
    </citation>
    <scope>NUCLEOTIDE SEQUENCE [LARGE SCALE GENOMIC DNA]</scope>
    <source>
        <strain evidence="1 2">DSM 105074</strain>
    </source>
</reference>